<gene>
    <name evidence="5" type="ORF">LJD61_09035</name>
</gene>
<evidence type="ECO:0000256" key="2">
    <source>
        <dbReference type="ARBA" id="ARBA00008639"/>
    </source>
</evidence>
<dbReference type="PANTHER" id="PTHR43780:SF2">
    <property type="entry name" value="1-AMINOCYCLOPROPANE-1-CARBOXYLATE DEAMINASE-RELATED"/>
    <property type="match status" value="1"/>
</dbReference>
<proteinExistence type="inferred from homology"/>
<accession>A0ABT1NEM6</accession>
<feature type="domain" description="Tryptophan synthase beta chain-like PALP" evidence="4">
    <location>
        <begin position="18"/>
        <end position="333"/>
    </location>
</feature>
<comment type="cofactor">
    <cofactor evidence="1">
        <name>pyridoxal 5'-phosphate</name>
        <dbReference type="ChEBI" id="CHEBI:597326"/>
    </cofactor>
</comment>
<keyword evidence="3" id="KW-0663">Pyridoxal phosphate</keyword>
<dbReference type="InterPro" id="IPR027278">
    <property type="entry name" value="ACCD_DCysDesulf"/>
</dbReference>
<dbReference type="Pfam" id="PF00291">
    <property type="entry name" value="PALP"/>
    <property type="match status" value="1"/>
</dbReference>
<dbReference type="EMBL" id="JAJEKE010000006">
    <property type="protein sequence ID" value="MCQ1529697.1"/>
    <property type="molecule type" value="Genomic_DNA"/>
</dbReference>
<organism evidence="5 6">
    <name type="scientific">Lutispora saccharofermentans</name>
    <dbReference type="NCBI Taxonomy" id="3024236"/>
    <lineage>
        <taxon>Bacteria</taxon>
        <taxon>Bacillati</taxon>
        <taxon>Bacillota</taxon>
        <taxon>Clostridia</taxon>
        <taxon>Lutisporales</taxon>
        <taxon>Lutisporaceae</taxon>
        <taxon>Lutispora</taxon>
    </lineage>
</organism>
<sequence>MYIVDNAKIFLKKIPRLSLGFYPTHLQKLETLSNEIGINIFLKREDLSGSNLFGGNKMRKLEYLMADAQNKGCKYVFTFGATQSNHAMQTAAACRKCGLIPVLFLVNLVDTDEGAPKANLLLDKIFDAEIHIVSVQPNENVMEAMQRTTAIAASYQNQLEDAGHKCYIIPGGGASPLGSVGFYSGYIELCEQLNSLGCTADYLFHATGSSGTLAGLAAARAMIAPQMQLVSVAVDNPGDDYAEKAAALANETLALLGADKTVSAGSLCISADYYAPGYEQPNELSSAAIRRLARTEGILLDPVYSGKGFAGLLDYIEKGIVGKGETVVFLHTGGVTALFAEQEIVGDLT</sequence>
<evidence type="ECO:0000313" key="6">
    <source>
        <dbReference type="Proteomes" id="UP001651880"/>
    </source>
</evidence>
<protein>
    <submittedName>
        <fullName evidence="5">D-cysteine desulfhydrase family protein</fullName>
    </submittedName>
</protein>
<reference evidence="5 6" key="1">
    <citation type="submission" date="2021-10" db="EMBL/GenBank/DDBJ databases">
        <title>Lutispora strain m25 sp. nov., a thermophilic, non-spore-forming bacterium isolated from a lab-scale methanogenic bioreactor digesting anaerobic sludge.</title>
        <authorList>
            <person name="El Houari A."/>
            <person name="Mcdonald J."/>
        </authorList>
    </citation>
    <scope>NUCLEOTIDE SEQUENCE [LARGE SCALE GENOMIC DNA]</scope>
    <source>
        <strain evidence="6">m25</strain>
    </source>
</reference>
<dbReference type="Gene3D" id="3.40.50.1100">
    <property type="match status" value="2"/>
</dbReference>
<comment type="similarity">
    <text evidence="2">Belongs to the ACC deaminase/D-cysteine desulfhydrase family.</text>
</comment>
<dbReference type="PANTHER" id="PTHR43780">
    <property type="entry name" value="1-AMINOCYCLOPROPANE-1-CARBOXYLATE DEAMINASE-RELATED"/>
    <property type="match status" value="1"/>
</dbReference>
<evidence type="ECO:0000256" key="1">
    <source>
        <dbReference type="ARBA" id="ARBA00001933"/>
    </source>
</evidence>
<dbReference type="Proteomes" id="UP001651880">
    <property type="component" value="Unassembled WGS sequence"/>
</dbReference>
<evidence type="ECO:0000313" key="5">
    <source>
        <dbReference type="EMBL" id="MCQ1529697.1"/>
    </source>
</evidence>
<evidence type="ECO:0000259" key="4">
    <source>
        <dbReference type="Pfam" id="PF00291"/>
    </source>
</evidence>
<evidence type="ECO:0000256" key="3">
    <source>
        <dbReference type="ARBA" id="ARBA00022898"/>
    </source>
</evidence>
<dbReference type="InterPro" id="IPR001926">
    <property type="entry name" value="TrpB-like_PALP"/>
</dbReference>
<dbReference type="PIRSF" id="PIRSF006278">
    <property type="entry name" value="ACCD_DCysDesulf"/>
    <property type="match status" value="1"/>
</dbReference>
<keyword evidence="6" id="KW-1185">Reference proteome</keyword>
<dbReference type="RefSeq" id="WP_255227209.1">
    <property type="nucleotide sequence ID" value="NZ_JAJEKE010000006.1"/>
</dbReference>
<dbReference type="SUPFAM" id="SSF53686">
    <property type="entry name" value="Tryptophan synthase beta subunit-like PLP-dependent enzymes"/>
    <property type="match status" value="1"/>
</dbReference>
<comment type="caution">
    <text evidence="5">The sequence shown here is derived from an EMBL/GenBank/DDBJ whole genome shotgun (WGS) entry which is preliminary data.</text>
</comment>
<name>A0ABT1NEM6_9FIRM</name>
<dbReference type="InterPro" id="IPR036052">
    <property type="entry name" value="TrpB-like_PALP_sf"/>
</dbReference>